<proteinExistence type="predicted"/>
<protein>
    <submittedName>
        <fullName evidence="2">Poly(ADP-ribose) glycohydrolase 2</fullName>
    </submittedName>
</protein>
<dbReference type="Proteomes" id="UP001558713">
    <property type="component" value="Unassembled WGS sequence"/>
</dbReference>
<comment type="caution">
    <text evidence="2">The sequence shown here is derived from an EMBL/GenBank/DDBJ whole genome shotgun (WGS) entry which is preliminary data.</text>
</comment>
<keyword evidence="3" id="KW-1185">Reference proteome</keyword>
<reference evidence="2 3" key="1">
    <citation type="submission" date="2024-04" db="EMBL/GenBank/DDBJ databases">
        <title>Genome assembly C_amara_ONT_v2.</title>
        <authorList>
            <person name="Yant L."/>
            <person name="Moore C."/>
            <person name="Slenker M."/>
        </authorList>
    </citation>
    <scope>NUCLEOTIDE SEQUENCE [LARGE SCALE GENOMIC DNA]</scope>
    <source>
        <tissue evidence="2">Leaf</tissue>
    </source>
</reference>
<evidence type="ECO:0000259" key="1">
    <source>
        <dbReference type="Pfam" id="PF05028"/>
    </source>
</evidence>
<dbReference type="AlphaFoldDB" id="A0ABD1AFI8"/>
<dbReference type="EMBL" id="JBANAX010000515">
    <property type="protein sequence ID" value="KAL1205542.1"/>
    <property type="molecule type" value="Genomic_DNA"/>
</dbReference>
<name>A0ABD1AFI8_CARAN</name>
<dbReference type="InterPro" id="IPR046372">
    <property type="entry name" value="PARG_cat_C"/>
</dbReference>
<dbReference type="Pfam" id="PF05028">
    <property type="entry name" value="PARG_cat_C"/>
    <property type="match status" value="1"/>
</dbReference>
<evidence type="ECO:0000313" key="3">
    <source>
        <dbReference type="Proteomes" id="UP001558713"/>
    </source>
</evidence>
<sequence>MRVHIQEYLNTNQNASSERPIRLSLVSSTSARIRTMGKCIDHEDGVGTATWNWGCAAYGGDPELKSLLQWLDVSQVWIYEKMQINAEA</sequence>
<feature type="domain" description="PARG catalytic Macro" evidence="1">
    <location>
        <begin position="43"/>
        <end position="76"/>
    </location>
</feature>
<organism evidence="2 3">
    <name type="scientific">Cardamine amara subsp. amara</name>
    <dbReference type="NCBI Taxonomy" id="228776"/>
    <lineage>
        <taxon>Eukaryota</taxon>
        <taxon>Viridiplantae</taxon>
        <taxon>Streptophyta</taxon>
        <taxon>Embryophyta</taxon>
        <taxon>Tracheophyta</taxon>
        <taxon>Spermatophyta</taxon>
        <taxon>Magnoliopsida</taxon>
        <taxon>eudicotyledons</taxon>
        <taxon>Gunneridae</taxon>
        <taxon>Pentapetalae</taxon>
        <taxon>rosids</taxon>
        <taxon>malvids</taxon>
        <taxon>Brassicales</taxon>
        <taxon>Brassicaceae</taxon>
        <taxon>Cardamineae</taxon>
        <taxon>Cardamine</taxon>
    </lineage>
</organism>
<gene>
    <name evidence="2" type="ORF">V5N11_003719</name>
</gene>
<accession>A0ABD1AFI8</accession>
<evidence type="ECO:0000313" key="2">
    <source>
        <dbReference type="EMBL" id="KAL1205542.1"/>
    </source>
</evidence>